<keyword evidence="4" id="KW-1185">Reference proteome</keyword>
<evidence type="ECO:0000259" key="2">
    <source>
        <dbReference type="Pfam" id="PF25302"/>
    </source>
</evidence>
<dbReference type="Pfam" id="PF25302">
    <property type="entry name" value="NADase_transloc"/>
    <property type="match status" value="1"/>
</dbReference>
<reference evidence="3 4" key="1">
    <citation type="submission" date="2021-02" db="EMBL/GenBank/DDBJ databases">
        <title>De Novo genome assembly of isolated myxobacteria.</title>
        <authorList>
            <person name="Stevens D.C."/>
        </authorList>
    </citation>
    <scope>NUCLEOTIDE SEQUENCE [LARGE SCALE GENOMIC DNA]</scope>
    <source>
        <strain evidence="3 4">SCHIC003</strain>
    </source>
</reference>
<protein>
    <recommendedName>
        <fullName evidence="2">NAD glycohydrolase translocation F5/8 type C domain-containing protein</fullName>
    </recommendedName>
</protein>
<dbReference type="EMBL" id="CP071091">
    <property type="protein sequence ID" value="QSQ14455.1"/>
    <property type="molecule type" value="Genomic_DNA"/>
</dbReference>
<name>A0ABX7N9Y7_9BACT</name>
<feature type="domain" description="NAD glycohydrolase translocation F5/8 type C" evidence="2">
    <location>
        <begin position="27"/>
        <end position="157"/>
    </location>
</feature>
<organism evidence="3 4">
    <name type="scientific">Myxococcus landrumensis</name>
    <dbReference type="NCBI Taxonomy" id="2813577"/>
    <lineage>
        <taxon>Bacteria</taxon>
        <taxon>Pseudomonadati</taxon>
        <taxon>Myxococcota</taxon>
        <taxon>Myxococcia</taxon>
        <taxon>Myxococcales</taxon>
        <taxon>Cystobacterineae</taxon>
        <taxon>Myxococcaceae</taxon>
        <taxon>Myxococcus</taxon>
    </lineage>
</organism>
<feature type="signal peptide" evidence="1">
    <location>
        <begin position="1"/>
        <end position="17"/>
    </location>
</feature>
<dbReference type="Proteomes" id="UP000663090">
    <property type="component" value="Chromosome"/>
</dbReference>
<feature type="chain" id="PRO_5046916737" description="NAD glycohydrolase translocation F5/8 type C domain-containing protein" evidence="1">
    <location>
        <begin position="18"/>
        <end position="279"/>
    </location>
</feature>
<dbReference type="SUPFAM" id="SSF49785">
    <property type="entry name" value="Galactose-binding domain-like"/>
    <property type="match status" value="1"/>
</dbReference>
<dbReference type="InterPro" id="IPR008979">
    <property type="entry name" value="Galactose-bd-like_sf"/>
</dbReference>
<dbReference type="Gene3D" id="2.60.120.260">
    <property type="entry name" value="Galactose-binding domain-like"/>
    <property type="match status" value="1"/>
</dbReference>
<evidence type="ECO:0000313" key="3">
    <source>
        <dbReference type="EMBL" id="QSQ14455.1"/>
    </source>
</evidence>
<keyword evidence="1" id="KW-0732">Signal</keyword>
<evidence type="ECO:0000313" key="4">
    <source>
        <dbReference type="Proteomes" id="UP000663090"/>
    </source>
</evidence>
<sequence>MVRIPLVLSLLATAAVAASNAPPGYAQASDYLERERQPERYSPLHLLDGRDTTAWCATGESPAPVTIGFKDVVSIDEVRVYTGDGTDRASYKAHARAKKLTLASVSSAKSLKVEDKRGLQVVPISPALTGNRFTLEVVERFAGAREGAPVCVTDLVFYSGGKALNGTWLAPRLRYDARLAPLLGTWFGGLEGAPDRFLSLFVDGTFRFAYEPLEGGEPSSTTGSYTLSGTRLTLEVPNKGRVTARLQRAAPEGSSPAGATLELEGAVAEEWGRVFRGQP</sequence>
<accession>A0ABX7N9Y7</accession>
<proteinExistence type="predicted"/>
<dbReference type="InterPro" id="IPR057561">
    <property type="entry name" value="NADase_transloc"/>
</dbReference>
<gene>
    <name evidence="3" type="ORF">JY572_40210</name>
</gene>
<dbReference type="NCBIfam" id="NF047619">
    <property type="entry name" value="NADase_discoid"/>
    <property type="match status" value="1"/>
</dbReference>
<evidence type="ECO:0000256" key="1">
    <source>
        <dbReference type="SAM" id="SignalP"/>
    </source>
</evidence>
<dbReference type="RefSeq" id="WP_206716233.1">
    <property type="nucleotide sequence ID" value="NZ_CP071091.1"/>
</dbReference>